<dbReference type="Gene3D" id="2.60.40.1090">
    <property type="entry name" value="Fimbrial-type adhesion domain"/>
    <property type="match status" value="1"/>
</dbReference>
<reference evidence="1" key="2">
    <citation type="submission" date="2020-02" db="EMBL/GenBank/DDBJ databases">
        <authorList>
            <consortium name="NCBI Pathogen Detection Project"/>
        </authorList>
    </citation>
    <scope>NUCLEOTIDE SEQUENCE</scope>
    <source>
        <strain evidence="1">MA.CK_99/00008881</strain>
    </source>
</reference>
<name>A0A764KY34_SALER</name>
<dbReference type="EMBL" id="DAAYNX010000024">
    <property type="protein sequence ID" value="HAG5005382.1"/>
    <property type="molecule type" value="Genomic_DNA"/>
</dbReference>
<dbReference type="InterPro" id="IPR036937">
    <property type="entry name" value="Adhesion_dom_fimbrial_sf"/>
</dbReference>
<organism evidence="1">
    <name type="scientific">Salmonella enterica</name>
    <name type="common">Salmonella choleraesuis</name>
    <dbReference type="NCBI Taxonomy" id="28901"/>
    <lineage>
        <taxon>Bacteria</taxon>
        <taxon>Pseudomonadati</taxon>
        <taxon>Pseudomonadota</taxon>
        <taxon>Gammaproteobacteria</taxon>
        <taxon>Enterobacterales</taxon>
        <taxon>Enterobacteriaceae</taxon>
        <taxon>Salmonella</taxon>
    </lineage>
</organism>
<proteinExistence type="predicted"/>
<dbReference type="AlphaFoldDB" id="A0A764KY34"/>
<dbReference type="GO" id="GO:0009289">
    <property type="term" value="C:pilus"/>
    <property type="evidence" value="ECO:0007669"/>
    <property type="project" value="InterPro"/>
</dbReference>
<reference evidence="1" key="1">
    <citation type="journal article" date="2018" name="Genome Biol.">
        <title>SKESA: strategic k-mer extension for scrupulous assemblies.</title>
        <authorList>
            <person name="Souvorov A."/>
            <person name="Agarwala R."/>
            <person name="Lipman D.J."/>
        </authorList>
    </citation>
    <scope>NUCLEOTIDE SEQUENCE</scope>
    <source>
        <strain evidence="1">MA.CK_99/00008881</strain>
    </source>
</reference>
<gene>
    <name evidence="1" type="ORF">G8387_004589</name>
</gene>
<dbReference type="GO" id="GO:0007155">
    <property type="term" value="P:cell adhesion"/>
    <property type="evidence" value="ECO:0007669"/>
    <property type="project" value="InterPro"/>
</dbReference>
<accession>A0A764KY34</accession>
<sequence length="209" mass="22688">MDVPPVQELAASLDVTQPFKFTFYVNKFPADGILRLPDGLMGYYTRYFGENPASSRPPVTIPFYINGFALTFDSICQWDVNDIILDYGILSPGDTRKISAPAGFTCNRDSRVKVWLDTTWGTGDETEVSVDLRDAEGTKTVGQSRVQITSNSVGGNGREVIVTAPTGVKQNFMVSSELDTRGMPAGVFQGSAVLIATLESPPTGPELQH</sequence>
<protein>
    <submittedName>
        <fullName evidence="1">Uncharacterized protein</fullName>
    </submittedName>
</protein>
<evidence type="ECO:0000313" key="1">
    <source>
        <dbReference type="EMBL" id="HAG5005382.1"/>
    </source>
</evidence>
<comment type="caution">
    <text evidence="1">The sequence shown here is derived from an EMBL/GenBank/DDBJ whole genome shotgun (WGS) entry which is preliminary data.</text>
</comment>